<dbReference type="EMBL" id="JADEWN010000040">
    <property type="protein sequence ID" value="MBE9191799.1"/>
    <property type="molecule type" value="Genomic_DNA"/>
</dbReference>
<dbReference type="SUPFAM" id="SSF54427">
    <property type="entry name" value="NTF2-like"/>
    <property type="match status" value="1"/>
</dbReference>
<comment type="caution">
    <text evidence="1">The sequence shown here is derived from an EMBL/GenBank/DDBJ whole genome shotgun (WGS) entry which is preliminary data.</text>
</comment>
<keyword evidence="2" id="KW-1185">Reference proteome</keyword>
<accession>A0ABR9UU70</accession>
<dbReference type="NCBIfam" id="TIGR02246">
    <property type="entry name" value="SgcJ/EcaC family oxidoreductase"/>
    <property type="match status" value="1"/>
</dbReference>
<gene>
    <name evidence="1" type="ORF">IQ230_15865</name>
</gene>
<evidence type="ECO:0000313" key="2">
    <source>
        <dbReference type="Proteomes" id="UP000651156"/>
    </source>
</evidence>
<organism evidence="1 2">
    <name type="scientific">Gloeocapsopsis crepidinum LEGE 06123</name>
    <dbReference type="NCBI Taxonomy" id="588587"/>
    <lineage>
        <taxon>Bacteria</taxon>
        <taxon>Bacillati</taxon>
        <taxon>Cyanobacteriota</taxon>
        <taxon>Cyanophyceae</taxon>
        <taxon>Oscillatoriophycideae</taxon>
        <taxon>Chroococcales</taxon>
        <taxon>Chroococcaceae</taxon>
        <taxon>Gloeocapsopsis</taxon>
    </lineage>
</organism>
<dbReference type="InterPro" id="IPR011944">
    <property type="entry name" value="Steroid_delta5-4_isomerase"/>
</dbReference>
<protein>
    <submittedName>
        <fullName evidence="1">SgcJ/EcaC family oxidoreductase</fullName>
    </submittedName>
</protein>
<reference evidence="1 2" key="1">
    <citation type="submission" date="2020-10" db="EMBL/GenBank/DDBJ databases">
        <authorList>
            <person name="Castelo-Branco R."/>
            <person name="Eusebio N."/>
            <person name="Adriana R."/>
            <person name="Vieira A."/>
            <person name="Brugerolle De Fraissinette N."/>
            <person name="Rezende De Castro R."/>
            <person name="Schneider M.P."/>
            <person name="Vasconcelos V."/>
            <person name="Leao P.N."/>
        </authorList>
    </citation>
    <scope>NUCLEOTIDE SEQUENCE [LARGE SCALE GENOMIC DNA]</scope>
    <source>
        <strain evidence="1 2">LEGE 06123</strain>
    </source>
</reference>
<sequence length="203" mass="22477">MSFSLIGVAVSTTLLPTLQSPAVATIPNQCLQHDQHHNPTGATMTCRALTSTQQQDTAAIRQVVQKMQDGQNTQNGAQFASAFALEHDYIVINGTFIPNYTREANARTHQELYDGDRQSSLGGNLNQVGILLDVAKIRFLTPEIAVVHLKSQSYLTTRPDKKLEGIITTVMQKREDNWQIVAFHNAPLLEGENGRGWINLLQQ</sequence>
<dbReference type="InterPro" id="IPR032710">
    <property type="entry name" value="NTF2-like_dom_sf"/>
</dbReference>
<dbReference type="Proteomes" id="UP000651156">
    <property type="component" value="Unassembled WGS sequence"/>
</dbReference>
<dbReference type="Gene3D" id="3.10.450.50">
    <property type="match status" value="1"/>
</dbReference>
<proteinExistence type="predicted"/>
<name>A0ABR9UU70_9CHRO</name>
<evidence type="ECO:0000313" key="1">
    <source>
        <dbReference type="EMBL" id="MBE9191799.1"/>
    </source>
</evidence>